<keyword evidence="2" id="KW-1185">Reference proteome</keyword>
<dbReference type="AlphaFoldDB" id="A0A4R9J3H4"/>
<dbReference type="Proteomes" id="UP000297871">
    <property type="component" value="Unassembled WGS sequence"/>
</dbReference>
<organism evidence="1 2">
    <name type="scientific">Leptospira koniambonensis</name>
    <dbReference type="NCBI Taxonomy" id="2484950"/>
    <lineage>
        <taxon>Bacteria</taxon>
        <taxon>Pseudomonadati</taxon>
        <taxon>Spirochaetota</taxon>
        <taxon>Spirochaetia</taxon>
        <taxon>Leptospirales</taxon>
        <taxon>Leptospiraceae</taxon>
        <taxon>Leptospira</taxon>
    </lineage>
</organism>
<reference evidence="1" key="1">
    <citation type="journal article" date="2019" name="PLoS Negl. Trop. Dis.">
        <title>Revisiting the worldwide diversity of Leptospira species in the environment.</title>
        <authorList>
            <person name="Vincent A.T."/>
            <person name="Schiettekatte O."/>
            <person name="Bourhy P."/>
            <person name="Veyrier F.J."/>
            <person name="Picardeau M."/>
        </authorList>
    </citation>
    <scope>NUCLEOTIDE SEQUENCE [LARGE SCALE GENOMIC DNA]</scope>
    <source>
        <strain evidence="1">201800265</strain>
    </source>
</reference>
<dbReference type="OrthoDB" id="330300at2"/>
<gene>
    <name evidence="1" type="ORF">EHQ52_15285</name>
</gene>
<proteinExistence type="predicted"/>
<protein>
    <submittedName>
        <fullName evidence="1">Uncharacterized protein</fullName>
    </submittedName>
</protein>
<name>A0A4R9J3H4_9LEPT</name>
<dbReference type="RefSeq" id="WP_135616057.1">
    <property type="nucleotide sequence ID" value="NZ_RQFY01000007.1"/>
</dbReference>
<comment type="caution">
    <text evidence="1">The sequence shown here is derived from an EMBL/GenBank/DDBJ whole genome shotgun (WGS) entry which is preliminary data.</text>
</comment>
<evidence type="ECO:0000313" key="2">
    <source>
        <dbReference type="Proteomes" id="UP000297871"/>
    </source>
</evidence>
<evidence type="ECO:0000313" key="1">
    <source>
        <dbReference type="EMBL" id="TGL31301.1"/>
    </source>
</evidence>
<sequence length="183" mass="21357">MIKSKVFAIASLVLLFSSEIISDENKKAIKFDQENYELVFSDETRSNLIKEYLRKGDSLEKWNKMVTIFDWKNASEVKDILPKYIEQVVTPNSIRKPNMLKNTKSVYKEDYIFEFFLSPSSSDYIEYNLHRMITTNSNKVISFIFALKIPMTGKKEVDSANVRSALEENRINWFAEIGEIVLE</sequence>
<accession>A0A4R9J3H4</accession>
<dbReference type="EMBL" id="RQFY01000007">
    <property type="protein sequence ID" value="TGL31301.1"/>
    <property type="molecule type" value="Genomic_DNA"/>
</dbReference>